<dbReference type="InParanoid" id="A0A6L2PXV4"/>
<gene>
    <name evidence="2" type="ORF">Cfor_07195</name>
</gene>
<protein>
    <submittedName>
        <fullName evidence="2">Uncharacterized protein</fullName>
    </submittedName>
</protein>
<dbReference type="SUPFAM" id="SSF50630">
    <property type="entry name" value="Acid proteases"/>
    <property type="match status" value="1"/>
</dbReference>
<evidence type="ECO:0000256" key="1">
    <source>
        <dbReference type="SAM" id="MobiDB-lite"/>
    </source>
</evidence>
<keyword evidence="3" id="KW-1185">Reference proteome</keyword>
<evidence type="ECO:0000313" key="3">
    <source>
        <dbReference type="Proteomes" id="UP000502823"/>
    </source>
</evidence>
<name>A0A6L2PXV4_COPFO</name>
<dbReference type="EMBL" id="BLKM01000700">
    <property type="protein sequence ID" value="GFG37473.1"/>
    <property type="molecule type" value="Genomic_DNA"/>
</dbReference>
<dbReference type="OrthoDB" id="7697273at2759"/>
<feature type="compositionally biased region" description="Polar residues" evidence="1">
    <location>
        <begin position="19"/>
        <end position="33"/>
    </location>
</feature>
<sequence length="536" mass="59214">MTAVQQTATARTTTVGRTESITGSVGSNKSGQSMTGINGVNTCNVSTCGDNVGVPNSTANSCNNNVNARSGLSANASDLSELTVPTFTESTSHVPLHFIRDLDQYFSLKRTPEELRLALVFRAVKEPFARQWLSCVFDGMKTYDEFKKAFTELLWRLSTQASILSALYLDKHDPGSGESCFDHYIRYANMALNPPISDLDLPSALTGHFETRVQKGLICSNLESTQDALAFLAKFQGLGDHRHTHLGRHGAKEEAANAEIDKEFSYTLYTARSKRHECPKLKITIGGEEVSALLDTGYEISTLNEQLYNKLRLLALNCLELPTQHLNLVSEFNERSKRITKQALFKVQISVNKVDQVVFLSSQLLTDAIMGLDFLNDHEAERSFPERKVSTMINEKFCQLEFQGVTEATKQCRGNITQETVSADSDTGQPHRLEHSAARVKARYVSVSDGEAHTGIHHGGCLLIDYVLPHGEAACNVMDVPSKYDIGSGKIKCGCYDALEWNKEDQVADDIDNMCTNETIVMRIMMMVAPMILGCA</sequence>
<dbReference type="Proteomes" id="UP000502823">
    <property type="component" value="Unassembled WGS sequence"/>
</dbReference>
<dbReference type="CDD" id="cd00303">
    <property type="entry name" value="retropepsin_like"/>
    <property type="match status" value="1"/>
</dbReference>
<dbReference type="InterPro" id="IPR021109">
    <property type="entry name" value="Peptidase_aspartic_dom_sf"/>
</dbReference>
<reference evidence="3" key="1">
    <citation type="submission" date="2020-01" db="EMBL/GenBank/DDBJ databases">
        <title>Draft genome sequence of the Termite Coptotermes fromosanus.</title>
        <authorList>
            <person name="Itakura S."/>
            <person name="Yosikawa Y."/>
            <person name="Umezawa K."/>
        </authorList>
    </citation>
    <scope>NUCLEOTIDE SEQUENCE [LARGE SCALE GENOMIC DNA]</scope>
</reference>
<accession>A0A6L2PXV4</accession>
<evidence type="ECO:0000313" key="2">
    <source>
        <dbReference type="EMBL" id="GFG37473.1"/>
    </source>
</evidence>
<feature type="region of interest" description="Disordered" evidence="1">
    <location>
        <begin position="1"/>
        <end position="33"/>
    </location>
</feature>
<dbReference type="Gene3D" id="2.40.70.10">
    <property type="entry name" value="Acid Proteases"/>
    <property type="match status" value="1"/>
</dbReference>
<feature type="compositionally biased region" description="Low complexity" evidence="1">
    <location>
        <begin position="1"/>
        <end position="18"/>
    </location>
</feature>
<dbReference type="AlphaFoldDB" id="A0A6L2PXV4"/>
<comment type="caution">
    <text evidence="2">The sequence shown here is derived from an EMBL/GenBank/DDBJ whole genome shotgun (WGS) entry which is preliminary data.</text>
</comment>
<organism evidence="2 3">
    <name type="scientific">Coptotermes formosanus</name>
    <name type="common">Formosan subterranean termite</name>
    <dbReference type="NCBI Taxonomy" id="36987"/>
    <lineage>
        <taxon>Eukaryota</taxon>
        <taxon>Metazoa</taxon>
        <taxon>Ecdysozoa</taxon>
        <taxon>Arthropoda</taxon>
        <taxon>Hexapoda</taxon>
        <taxon>Insecta</taxon>
        <taxon>Pterygota</taxon>
        <taxon>Neoptera</taxon>
        <taxon>Polyneoptera</taxon>
        <taxon>Dictyoptera</taxon>
        <taxon>Blattodea</taxon>
        <taxon>Blattoidea</taxon>
        <taxon>Termitoidae</taxon>
        <taxon>Rhinotermitidae</taxon>
        <taxon>Coptotermes</taxon>
    </lineage>
</organism>
<proteinExistence type="predicted"/>